<proteinExistence type="predicted"/>
<reference evidence="1" key="1">
    <citation type="submission" date="2009-08" db="EMBL/GenBank/DDBJ databases">
        <authorList>
            <consortium name="US DOE Joint Genome Institute"/>
            <person name="Lucas S."/>
            <person name="Copeland A."/>
            <person name="Lapidus A."/>
            <person name="Glavina del Rio T."/>
            <person name="Dalin E."/>
            <person name="Tice H."/>
            <person name="Bruce D."/>
            <person name="Barry K."/>
            <person name="Pitluck S."/>
            <person name="Lowry S."/>
            <person name="Larimer F."/>
            <person name="Land M."/>
            <person name="Hauser L."/>
            <person name="Kyrpides N."/>
            <person name="Ivanova N."/>
            <person name="McMahon K.D."/>
            <person name="Hugenholtz P."/>
        </authorList>
    </citation>
    <scope>NUCLEOTIDE SEQUENCE</scope>
    <source>
        <strain evidence="1">UW-1</strain>
    </source>
</reference>
<dbReference type="eggNOG" id="COG3012">
    <property type="taxonomic scope" value="Bacteria"/>
</dbReference>
<dbReference type="KEGG" id="app:CAP2UW1_3119"/>
<dbReference type="EMBL" id="CP001715">
    <property type="protein sequence ID" value="ACV36391.1"/>
    <property type="molecule type" value="Genomic_DNA"/>
</dbReference>
<evidence type="ECO:0000313" key="1">
    <source>
        <dbReference type="EMBL" id="ACV36391.1"/>
    </source>
</evidence>
<dbReference type="Gene3D" id="3.10.450.50">
    <property type="match status" value="1"/>
</dbReference>
<dbReference type="STRING" id="522306.CAP2UW1_3119"/>
<sequence length="469" mass="52086">MTYKIGRNDPCPCGSGKKYKQCCANSPADFVEPERKGHAGAAERAIDWLMNKHRKAVSVAITERLFDELSPEEEEALNANDQETWSSIQRNATEWLLAEGEILVHGEPRPVSEYLLGPGGPLFTVDQRRWITQLAERPLRLYDVTDVVPGQQLTLCDSLDVEAPPIIVRERSGSQAALLGVQIGVRIMAVDGHYELSGAIYAFSHLTGPAVAARIREAMHLFDGQGSDLPHLLSSIIQRQWLTQFFAPLPMPAFRDAYSGEPMLLITDHYRVQDWAALTQSLSAQNDVEGDRDSAWNRLIDCKEGQTRSVATINVEKSPNKITVFYKTQRYADEGRLWFESVAGNAVRFLSRELSDPAGLLRSMPAGQRAKPAGAGLDLSPEALAEVVESTLREMYAKWSDEPIPALAGKTPRQAINTPAGLERVKGLIRMYEASEKRQAAQQGRRTISFDFLWQALGISRDAGSERTR</sequence>
<organism evidence="1">
    <name type="scientific">Accumulibacter regalis</name>
    <dbReference type="NCBI Taxonomy" id="522306"/>
    <lineage>
        <taxon>Bacteria</taxon>
        <taxon>Pseudomonadati</taxon>
        <taxon>Pseudomonadota</taxon>
        <taxon>Betaproteobacteria</taxon>
        <taxon>Candidatus Accumulibacter</taxon>
    </lineage>
</organism>
<dbReference type="AlphaFoldDB" id="C7RUZ6"/>
<name>C7RUZ6_ACCRE</name>
<gene>
    <name evidence="1" type="ordered locus">CAP2UW1_3119</name>
</gene>
<dbReference type="HOGENOM" id="CLU_595577_0_0_4"/>
<accession>C7RUZ6</accession>
<reference evidence="1" key="2">
    <citation type="submission" date="2009-09" db="EMBL/GenBank/DDBJ databases">
        <title>Complete sequence of chromosome of Candidatus Accumulibacter phosphatis clade IIA str. UW-1.</title>
        <authorList>
            <consortium name="US DOE Joint Genome Institute"/>
            <person name="Martin H.G."/>
            <person name="Ivanova N."/>
            <person name="Kunin V."/>
            <person name="Warnecke F."/>
            <person name="Barry K."/>
            <person name="He S."/>
            <person name="Salamov A."/>
            <person name="Szeto E."/>
            <person name="Dalin E."/>
            <person name="Pangilinan J.L."/>
            <person name="Lapidus A."/>
            <person name="Lowry S."/>
            <person name="Kyrpides N.C."/>
            <person name="McMahon K.D."/>
            <person name="Hugenholtz P."/>
        </authorList>
    </citation>
    <scope>NUCLEOTIDE SEQUENCE [LARGE SCALE GENOMIC DNA]</scope>
    <source>
        <strain evidence="1">UW-1</strain>
    </source>
</reference>
<dbReference type="Pfam" id="PF02810">
    <property type="entry name" value="SEC-C"/>
    <property type="match status" value="1"/>
</dbReference>
<dbReference type="InterPro" id="IPR004027">
    <property type="entry name" value="SEC_C_motif"/>
</dbReference>
<protein>
    <submittedName>
        <fullName evidence="1">SEC-C motif domain protein</fullName>
    </submittedName>
</protein>
<dbReference type="OrthoDB" id="9816539at2"/>
<dbReference type="SUPFAM" id="SSF103642">
    <property type="entry name" value="Sec-C motif"/>
    <property type="match status" value="1"/>
</dbReference>